<keyword evidence="3" id="KW-0732">Signal</keyword>
<dbReference type="Proteomes" id="UP001230504">
    <property type="component" value="Unassembled WGS sequence"/>
</dbReference>
<sequence>MMLESSAVVLAALAGPASASYAFYVGKDLTADGSVMVGGTGEEVSSHWLQLFPARDHAPNATITVGITDQASIPGELFTIPQVAHTYRYLSMEYSDFEGFPAPLTNGGLNENGVAVRDVWAQNREELVEMTPTPQHGIQYSDLARIVMERARTAREGVEIIGDLVNRYGEATYGGNTHLVADKDEGWVVWEMAGGKGLWAAERLKADEVRVLYPGYIEDFPTDFAGRSDYMGSENIVSFAVEQGWWNPDSGEPFNIFNAYGMKGENVTARDGGFKFMSQAALEEATLRMAPLTEEKLMERVRDRRIADDEAGYGQVVSLKAGIDGDLLRIWNAPATSVSSPFVPWWLGVDEVPPEFGEHRYLTTGASGSFLNPDYQLQEASVFAGRVFKRVLYYMCSAPDAYLPIVTQMLTGFENQSRSDVGWVEAGAGLLIENGEREAAHSLLTHYAHGRAAKALELGKTMADALDGHIKLTGQWRNPVGGEINDAGEGAETVNCLVGYDPDRPIWKQPARRSKRTSPWKKLVVQRRQN</sequence>
<feature type="region of interest" description="Disordered" evidence="2">
    <location>
        <begin position="507"/>
        <end position="530"/>
    </location>
</feature>
<dbReference type="GeneID" id="85443116"/>
<dbReference type="GO" id="GO:0016805">
    <property type="term" value="F:dipeptidase activity"/>
    <property type="evidence" value="ECO:0007669"/>
    <property type="project" value="InterPro"/>
</dbReference>
<name>A0AAD8PPF6_9PEZI</name>
<feature type="compositionally biased region" description="Basic residues" evidence="2">
    <location>
        <begin position="510"/>
        <end position="519"/>
    </location>
</feature>
<accession>A0AAD8PPF6</accession>
<dbReference type="PANTHER" id="PTHR12994">
    <property type="entry name" value="SECERNIN"/>
    <property type="match status" value="1"/>
</dbReference>
<evidence type="ECO:0000256" key="2">
    <source>
        <dbReference type="SAM" id="MobiDB-lite"/>
    </source>
</evidence>
<comment type="caution">
    <text evidence="4">The sequence shown here is derived from an EMBL/GenBank/DDBJ whole genome shotgun (WGS) entry which is preliminary data.</text>
</comment>
<dbReference type="RefSeq" id="XP_060409547.1">
    <property type="nucleotide sequence ID" value="XM_060558876.1"/>
</dbReference>
<protein>
    <submittedName>
        <fullName evidence="4">Dipeptidase domain-containing protein</fullName>
    </submittedName>
</protein>
<proteinExistence type="inferred from homology"/>
<dbReference type="AlphaFoldDB" id="A0AAD8PPF6"/>
<dbReference type="GO" id="GO:0006508">
    <property type="term" value="P:proteolysis"/>
    <property type="evidence" value="ECO:0007669"/>
    <property type="project" value="InterPro"/>
</dbReference>
<dbReference type="GO" id="GO:0070004">
    <property type="term" value="F:cysteine-type exopeptidase activity"/>
    <property type="evidence" value="ECO:0007669"/>
    <property type="project" value="InterPro"/>
</dbReference>
<comment type="similarity">
    <text evidence="1">Belongs to the peptidase C69 family. Secernin subfamily.</text>
</comment>
<feature type="chain" id="PRO_5042242809" evidence="3">
    <location>
        <begin position="20"/>
        <end position="530"/>
    </location>
</feature>
<evidence type="ECO:0000256" key="3">
    <source>
        <dbReference type="SAM" id="SignalP"/>
    </source>
</evidence>
<evidence type="ECO:0000313" key="5">
    <source>
        <dbReference type="Proteomes" id="UP001230504"/>
    </source>
</evidence>
<dbReference type="EMBL" id="JAHLJV010000082">
    <property type="protein sequence ID" value="KAK1573985.1"/>
    <property type="molecule type" value="Genomic_DNA"/>
</dbReference>
<evidence type="ECO:0000313" key="4">
    <source>
        <dbReference type="EMBL" id="KAK1573985.1"/>
    </source>
</evidence>
<evidence type="ECO:0000256" key="1">
    <source>
        <dbReference type="ARBA" id="ARBA00005705"/>
    </source>
</evidence>
<organism evidence="4 5">
    <name type="scientific">Colletotrichum navitas</name>
    <dbReference type="NCBI Taxonomy" id="681940"/>
    <lineage>
        <taxon>Eukaryota</taxon>
        <taxon>Fungi</taxon>
        <taxon>Dikarya</taxon>
        <taxon>Ascomycota</taxon>
        <taxon>Pezizomycotina</taxon>
        <taxon>Sordariomycetes</taxon>
        <taxon>Hypocreomycetidae</taxon>
        <taxon>Glomerellales</taxon>
        <taxon>Glomerellaceae</taxon>
        <taxon>Colletotrichum</taxon>
        <taxon>Colletotrichum graminicola species complex</taxon>
    </lineage>
</organism>
<dbReference type="PANTHER" id="PTHR12994:SF17">
    <property type="entry name" value="LD30995P"/>
    <property type="match status" value="1"/>
</dbReference>
<dbReference type="InterPro" id="IPR005322">
    <property type="entry name" value="Peptidase_C69"/>
</dbReference>
<reference evidence="4" key="1">
    <citation type="submission" date="2021-06" db="EMBL/GenBank/DDBJ databases">
        <title>Comparative genomics, transcriptomics and evolutionary studies reveal genomic signatures of adaptation to plant cell wall in hemibiotrophic fungi.</title>
        <authorList>
            <consortium name="DOE Joint Genome Institute"/>
            <person name="Baroncelli R."/>
            <person name="Diaz J.F."/>
            <person name="Benocci T."/>
            <person name="Peng M."/>
            <person name="Battaglia E."/>
            <person name="Haridas S."/>
            <person name="Andreopoulos W."/>
            <person name="Labutti K."/>
            <person name="Pangilinan J."/>
            <person name="Floch G.L."/>
            <person name="Makela M.R."/>
            <person name="Henrissat B."/>
            <person name="Grigoriev I.V."/>
            <person name="Crouch J.A."/>
            <person name="De Vries R.P."/>
            <person name="Sukno S.A."/>
            <person name="Thon M.R."/>
        </authorList>
    </citation>
    <scope>NUCLEOTIDE SEQUENCE</scope>
    <source>
        <strain evidence="4">CBS 125086</strain>
    </source>
</reference>
<gene>
    <name evidence="4" type="ORF">LY79DRAFT_567213</name>
</gene>
<keyword evidence="5" id="KW-1185">Reference proteome</keyword>
<dbReference type="Gene3D" id="3.60.60.10">
    <property type="entry name" value="Penicillin V Acylase, Chain A"/>
    <property type="match status" value="1"/>
</dbReference>
<dbReference type="Pfam" id="PF03577">
    <property type="entry name" value="Peptidase_C69"/>
    <property type="match status" value="1"/>
</dbReference>
<feature type="signal peptide" evidence="3">
    <location>
        <begin position="1"/>
        <end position="19"/>
    </location>
</feature>